<dbReference type="Gene3D" id="2.30.42.10">
    <property type="match status" value="1"/>
</dbReference>
<keyword evidence="1" id="KW-1133">Transmembrane helix</keyword>
<keyword evidence="2" id="KW-0131">Cell cycle</keyword>
<keyword evidence="1" id="KW-0472">Membrane</keyword>
<reference evidence="3" key="1">
    <citation type="submission" date="2015-08" db="EMBL/GenBank/DDBJ databases">
        <title>Genome sequencing project for genomic taxonomy and phylogenomics of Bacillus-like bacteria.</title>
        <authorList>
            <person name="Liu B."/>
            <person name="Wang J."/>
            <person name="Zhu Y."/>
            <person name="Liu G."/>
            <person name="Chen Q."/>
            <person name="Chen Z."/>
            <person name="Lan J."/>
            <person name="Che J."/>
            <person name="Ge C."/>
            <person name="Shi H."/>
            <person name="Pan Z."/>
            <person name="Liu X."/>
        </authorList>
    </citation>
    <scope>NUCLEOTIDE SEQUENCE [LARGE SCALE GENOMIC DNA]</scope>
    <source>
        <strain evidence="3">FJAT-4402</strain>
    </source>
</reference>
<feature type="transmembrane region" description="Helical" evidence="1">
    <location>
        <begin position="176"/>
        <end position="194"/>
    </location>
</feature>
<feature type="transmembrane region" description="Helical" evidence="1">
    <location>
        <begin position="103"/>
        <end position="123"/>
    </location>
</feature>
<evidence type="ECO:0000313" key="2">
    <source>
        <dbReference type="EMBL" id="ALC82443.1"/>
    </source>
</evidence>
<evidence type="ECO:0000313" key="3">
    <source>
        <dbReference type="Proteomes" id="UP000067625"/>
    </source>
</evidence>
<keyword evidence="3" id="KW-1185">Reference proteome</keyword>
<sequence length="396" mass="44785">MMVEWLYQFAKGAGWFFVNPLFYFFVVMSLFYGHVRIKRERKTFHTRVKDITDELKFTYTKGIAAGLILSVLFCAVGIVLPFGLLMLIFIITALFSFTFRMSALSSAYTLGITIIIGYGAAFFPEADRMIPQLPLTNWTGLAVLLGLLLLAEGLLSYRSAHVKMSPAIAISKRGSYIGRQIANRVWLLPLFLFIPGDGISVPFDWWPVFSVNSQSFIPLWIPYFIGFGQRVQGSLPIISMQLTARRVCILGIVTLAIGAASYFWSPLSLAAAAVAVAGRAFLSWKQRVNDNSAPYYFSKRNQGLMVLGIIPHTPAEELNLEIGEIITKANGIQVRKVTDFYEALEKNRTFIKLEIIDCDGQLRFEQRASYEGEHHELGILFVKEDDEMEYRQYRNS</sequence>
<feature type="transmembrane region" description="Helical" evidence="1">
    <location>
        <begin position="206"/>
        <end position="226"/>
    </location>
</feature>
<organism evidence="2 3">
    <name type="scientific">Bacillus gobiensis</name>
    <dbReference type="NCBI Taxonomy" id="1441095"/>
    <lineage>
        <taxon>Bacteria</taxon>
        <taxon>Bacillati</taxon>
        <taxon>Bacillota</taxon>
        <taxon>Bacilli</taxon>
        <taxon>Bacillales</taxon>
        <taxon>Bacillaceae</taxon>
        <taxon>Bacillus</taxon>
    </lineage>
</organism>
<reference evidence="2 3" key="2">
    <citation type="journal article" date="2016" name="Int. J. Syst. Evol. Microbiol.">
        <title>Bacillus gobiensis sp. nov., isolated from a soil sample.</title>
        <authorList>
            <person name="Liu B."/>
            <person name="Liu G.H."/>
            <person name="Cetin S."/>
            <person name="Schumann P."/>
            <person name="Pan Z.Z."/>
            <person name="Chen Q.Q."/>
        </authorList>
    </citation>
    <scope>NUCLEOTIDE SEQUENCE [LARGE SCALE GENOMIC DNA]</scope>
    <source>
        <strain evidence="2 3">FJAT-4402</strain>
    </source>
</reference>
<evidence type="ECO:0000256" key="1">
    <source>
        <dbReference type="SAM" id="Phobius"/>
    </source>
</evidence>
<dbReference type="Proteomes" id="UP000067625">
    <property type="component" value="Chromosome"/>
</dbReference>
<dbReference type="STRING" id="1441095.AM592_13260"/>
<keyword evidence="2" id="KW-0132">Cell division</keyword>
<dbReference type="RefSeq" id="WP_053604233.1">
    <property type="nucleotide sequence ID" value="NZ_CP012600.1"/>
</dbReference>
<proteinExistence type="predicted"/>
<dbReference type="EMBL" id="CP012600">
    <property type="protein sequence ID" value="ALC82443.1"/>
    <property type="molecule type" value="Genomic_DNA"/>
</dbReference>
<dbReference type="PATRIC" id="fig|1441095.3.peg.2907"/>
<feature type="transmembrane region" description="Helical" evidence="1">
    <location>
        <begin position="135"/>
        <end position="155"/>
    </location>
</feature>
<feature type="transmembrane region" description="Helical" evidence="1">
    <location>
        <begin position="247"/>
        <end position="264"/>
    </location>
</feature>
<feature type="transmembrane region" description="Helical" evidence="1">
    <location>
        <begin position="12"/>
        <end position="32"/>
    </location>
</feature>
<dbReference type="GO" id="GO:0051301">
    <property type="term" value="P:cell division"/>
    <property type="evidence" value="ECO:0007669"/>
    <property type="project" value="UniProtKB-KW"/>
</dbReference>
<keyword evidence="1" id="KW-0812">Transmembrane</keyword>
<protein>
    <submittedName>
        <fullName evidence="2">Cell division protein</fullName>
    </submittedName>
</protein>
<feature type="transmembrane region" description="Helical" evidence="1">
    <location>
        <begin position="63"/>
        <end position="91"/>
    </location>
</feature>
<dbReference type="InterPro" id="IPR036034">
    <property type="entry name" value="PDZ_sf"/>
</dbReference>
<dbReference type="OrthoDB" id="198399at2"/>
<name>A0A0M4FV81_9BACI</name>
<accession>A0A0M4FV81</accession>
<dbReference type="SUPFAM" id="SSF50156">
    <property type="entry name" value="PDZ domain-like"/>
    <property type="match status" value="1"/>
</dbReference>
<gene>
    <name evidence="2" type="ORF">AM592_13260</name>
</gene>
<dbReference type="AlphaFoldDB" id="A0A0M4FV81"/>